<accession>A0A644X751</accession>
<organism evidence="2">
    <name type="scientific">bioreactor metagenome</name>
    <dbReference type="NCBI Taxonomy" id="1076179"/>
    <lineage>
        <taxon>unclassified sequences</taxon>
        <taxon>metagenomes</taxon>
        <taxon>ecological metagenomes</taxon>
    </lineage>
</organism>
<evidence type="ECO:0000259" key="1">
    <source>
        <dbReference type="Pfam" id="PF18962"/>
    </source>
</evidence>
<dbReference type="NCBIfam" id="TIGR04183">
    <property type="entry name" value="Por_Secre_tail"/>
    <property type="match status" value="1"/>
</dbReference>
<dbReference type="AlphaFoldDB" id="A0A644X751"/>
<proteinExistence type="predicted"/>
<feature type="domain" description="Secretion system C-terminal sorting" evidence="1">
    <location>
        <begin position="108"/>
        <end position="169"/>
    </location>
</feature>
<sequence length="191" mass="20578">MLVQTGFPGFNSVIYSNNFLYMKNRFLLFLVFGVFQFFSVHSQSLTPTVIASSGGYYVSGSGSLSVTAAEMCMIETYSTATVILTQGFIQPAESFAGIEEIPVVFDAFPNPTNGRISLAVNSDNSGPVLIRLINMAGMVVFSVNEEAVPGPNTFDIDISNFDPGVYLLGYTLFSTSGDIESGTVKINLLNE</sequence>
<comment type="caution">
    <text evidence="2">The sequence shown here is derived from an EMBL/GenBank/DDBJ whole genome shotgun (WGS) entry which is preliminary data.</text>
</comment>
<dbReference type="Pfam" id="PF18962">
    <property type="entry name" value="Por_Secre_tail"/>
    <property type="match status" value="1"/>
</dbReference>
<name>A0A644X751_9ZZZZ</name>
<protein>
    <recommendedName>
        <fullName evidence="1">Secretion system C-terminal sorting domain-containing protein</fullName>
    </recommendedName>
</protein>
<dbReference type="InterPro" id="IPR026444">
    <property type="entry name" value="Secre_tail"/>
</dbReference>
<reference evidence="2" key="1">
    <citation type="submission" date="2019-08" db="EMBL/GenBank/DDBJ databases">
        <authorList>
            <person name="Kucharzyk K."/>
            <person name="Murdoch R.W."/>
            <person name="Higgins S."/>
            <person name="Loffler F."/>
        </authorList>
    </citation>
    <scope>NUCLEOTIDE SEQUENCE</scope>
</reference>
<gene>
    <name evidence="2" type="ORF">SDC9_58336</name>
</gene>
<evidence type="ECO:0000313" key="2">
    <source>
        <dbReference type="EMBL" id="MPM11985.1"/>
    </source>
</evidence>
<dbReference type="EMBL" id="VSSQ01001906">
    <property type="protein sequence ID" value="MPM11985.1"/>
    <property type="molecule type" value="Genomic_DNA"/>
</dbReference>